<evidence type="ECO:0000256" key="1">
    <source>
        <dbReference type="ARBA" id="ARBA00022801"/>
    </source>
</evidence>
<dbReference type="EMBL" id="BANB01000669">
    <property type="protein sequence ID" value="GAN78172.1"/>
    <property type="molecule type" value="Genomic_DNA"/>
</dbReference>
<accession>A0A0D6P941</accession>
<feature type="domain" description="AB hydrolase-1" evidence="2">
    <location>
        <begin position="21"/>
        <end position="251"/>
    </location>
</feature>
<dbReference type="RefSeq" id="WP_048862632.1">
    <property type="nucleotide sequence ID" value="NZ_BANB01000669.1"/>
</dbReference>
<dbReference type="PRINTS" id="PR00111">
    <property type="entry name" value="ABHYDROLASE"/>
</dbReference>
<keyword evidence="1 3" id="KW-0378">Hydrolase</keyword>
<dbReference type="OrthoDB" id="9808398at2"/>
<evidence type="ECO:0000313" key="3">
    <source>
        <dbReference type="EMBL" id="GAN78172.1"/>
    </source>
</evidence>
<dbReference type="Gene3D" id="3.40.50.1820">
    <property type="entry name" value="alpha/beta hydrolase"/>
    <property type="match status" value="1"/>
</dbReference>
<dbReference type="GO" id="GO:0016787">
    <property type="term" value="F:hydrolase activity"/>
    <property type="evidence" value="ECO:0007669"/>
    <property type="project" value="UniProtKB-KW"/>
</dbReference>
<sequence>MILHAREAAPPGGGEAGAAPVVLLHGLFGQARNFGTIQRALAPRARVIALDARNHGDSPHAAGMTYAEQAEDVHETLAALGALPCLLVGHSMGGKTAMRLALDHPADVRRLLVADVAPRGYQPHFRRHIAAMQALDLTPGMTRAGADAALAAAEPDPGVRGLLLQNLMFGPAPAWRIGLDAIAAGIGDIEGWSAPTGTAWPGPCLFLTGARSDYVREDDRPAIRALFPAARFVTLKGAGHWLHADNPNGFLAVLEAFIR</sequence>
<comment type="caution">
    <text evidence="3">The sequence shown here is derived from an EMBL/GenBank/DDBJ whole genome shotgun (WGS) entry which is preliminary data.</text>
</comment>
<name>A0A0D6P941_9PROT</name>
<dbReference type="AlphaFoldDB" id="A0A0D6P941"/>
<keyword evidence="4" id="KW-1185">Reference proteome</keyword>
<dbReference type="PANTHER" id="PTHR46118:SF4">
    <property type="entry name" value="PROTEIN ABHD11"/>
    <property type="match status" value="1"/>
</dbReference>
<dbReference type="SUPFAM" id="SSF53474">
    <property type="entry name" value="alpha/beta-Hydrolases"/>
    <property type="match status" value="1"/>
</dbReference>
<dbReference type="Proteomes" id="UP000032680">
    <property type="component" value="Unassembled WGS sequence"/>
</dbReference>
<dbReference type="InterPro" id="IPR000073">
    <property type="entry name" value="AB_hydrolase_1"/>
</dbReference>
<evidence type="ECO:0000259" key="2">
    <source>
        <dbReference type="Pfam" id="PF12697"/>
    </source>
</evidence>
<reference evidence="3 4" key="1">
    <citation type="submission" date="2012-11" db="EMBL/GenBank/DDBJ databases">
        <title>Whole genome sequence of Acidisphaera rubrifaciens HS-AP3.</title>
        <authorList>
            <person name="Azuma Y."/>
            <person name="Higashiura N."/>
            <person name="Hirakawa H."/>
            <person name="Matsushita K."/>
        </authorList>
    </citation>
    <scope>NUCLEOTIDE SEQUENCE [LARGE SCALE GENOMIC DNA]</scope>
    <source>
        <strain evidence="3 4">HS-AP3</strain>
    </source>
</reference>
<dbReference type="InterPro" id="IPR029058">
    <property type="entry name" value="AB_hydrolase_fold"/>
</dbReference>
<organism evidence="3 4">
    <name type="scientific">Acidisphaera rubrifaciens HS-AP3</name>
    <dbReference type="NCBI Taxonomy" id="1231350"/>
    <lineage>
        <taxon>Bacteria</taxon>
        <taxon>Pseudomonadati</taxon>
        <taxon>Pseudomonadota</taxon>
        <taxon>Alphaproteobacteria</taxon>
        <taxon>Acetobacterales</taxon>
        <taxon>Acetobacteraceae</taxon>
        <taxon>Acidisphaera</taxon>
    </lineage>
</organism>
<proteinExistence type="predicted"/>
<dbReference type="PANTHER" id="PTHR46118">
    <property type="entry name" value="PROTEIN ABHD11"/>
    <property type="match status" value="1"/>
</dbReference>
<protein>
    <submittedName>
        <fullName evidence="3">Hydrolase/esterase/lipase</fullName>
    </submittedName>
</protein>
<evidence type="ECO:0000313" key="4">
    <source>
        <dbReference type="Proteomes" id="UP000032680"/>
    </source>
</evidence>
<dbReference type="Pfam" id="PF12697">
    <property type="entry name" value="Abhydrolase_6"/>
    <property type="match status" value="1"/>
</dbReference>
<gene>
    <name evidence="3" type="ORF">Asru_0670_02</name>
</gene>